<dbReference type="PANTHER" id="PTHR40068">
    <property type="entry name" value="TRANSCRIPTION REPRESSOR NIAR-RELATED"/>
    <property type="match status" value="1"/>
</dbReference>
<name>A0AAN4UCU4_9ENTE</name>
<dbReference type="KEGG" id="tkr:C7K43_07435"/>
<reference evidence="5" key="2">
    <citation type="journal article" date="2020" name="Int. Dairy J.">
        <title>Lactic acid bacterial diversity in Brie cheese focusing on salt concentration and pH of isolation medium and characterisation of halophilic and alkaliphilic lactic acid bacterial isolates.</title>
        <authorList>
            <person name="Unno R."/>
            <person name="Matsutani M."/>
            <person name="Suzuki T."/>
            <person name="Kodama K."/>
            <person name="Matsushita H."/>
            <person name="Yamasato K."/>
            <person name="Koizumi Y."/>
            <person name="Ishikawa M."/>
        </authorList>
    </citation>
    <scope>NUCLEOTIDE SEQUENCE</scope>
    <source>
        <strain evidence="5">7C1</strain>
        <strain evidence="4">8C4</strain>
    </source>
</reference>
<dbReference type="AlphaFoldDB" id="A0AAN4UCU4"/>
<dbReference type="InterPro" id="IPR036390">
    <property type="entry name" value="WH_DNA-bd_sf"/>
</dbReference>
<feature type="binding site" evidence="1">
    <location>
        <position position="144"/>
    </location>
    <ligand>
        <name>Ni(2+)</name>
        <dbReference type="ChEBI" id="CHEBI:49786"/>
    </ligand>
</feature>
<gene>
    <name evidence="4" type="ORF">TK11N_19280</name>
    <name evidence="5" type="ORF">TK2N_19380</name>
</gene>
<dbReference type="GO" id="GO:0003677">
    <property type="term" value="F:DNA binding"/>
    <property type="evidence" value="ECO:0007669"/>
    <property type="project" value="UniProtKB-KW"/>
</dbReference>
<evidence type="ECO:0000313" key="5">
    <source>
        <dbReference type="EMBL" id="GEQ55094.1"/>
    </source>
</evidence>
<dbReference type="PIRSF" id="PIRSF037847">
    <property type="entry name" value="NiaR"/>
    <property type="match status" value="1"/>
</dbReference>
<evidence type="ECO:0000313" key="4">
    <source>
        <dbReference type="EMBL" id="GEQ50076.1"/>
    </source>
</evidence>
<dbReference type="GeneID" id="69985776"/>
<organism evidence="5 6">
    <name type="scientific">Tetragenococcus koreensis</name>
    <dbReference type="NCBI Taxonomy" id="290335"/>
    <lineage>
        <taxon>Bacteria</taxon>
        <taxon>Bacillati</taxon>
        <taxon>Bacillota</taxon>
        <taxon>Bacilli</taxon>
        <taxon>Lactobacillales</taxon>
        <taxon>Enterococcaceae</taxon>
        <taxon>Tetragenococcus</taxon>
    </lineage>
</organism>
<dbReference type="Pfam" id="PF02829">
    <property type="entry name" value="3H"/>
    <property type="match status" value="1"/>
</dbReference>
<dbReference type="SUPFAM" id="SSF46785">
    <property type="entry name" value="Winged helix' DNA-binding domain"/>
    <property type="match status" value="1"/>
</dbReference>
<feature type="binding site" evidence="1">
    <location>
        <position position="75"/>
    </location>
    <ligand>
        <name>Ni(2+)</name>
        <dbReference type="ChEBI" id="CHEBI:49786"/>
    </ligand>
</feature>
<protein>
    <submittedName>
        <fullName evidence="5">DNA-binding protein</fullName>
    </submittedName>
</protein>
<dbReference type="InterPro" id="IPR026043">
    <property type="entry name" value="NadR"/>
</dbReference>
<dbReference type="GO" id="GO:0046872">
    <property type="term" value="F:metal ion binding"/>
    <property type="evidence" value="ECO:0007669"/>
    <property type="project" value="UniProtKB-KW"/>
</dbReference>
<feature type="domain" description="Helix-turn-helix type 11" evidence="3">
    <location>
        <begin position="6"/>
        <end position="59"/>
    </location>
</feature>
<evidence type="ECO:0000256" key="1">
    <source>
        <dbReference type="PIRSR" id="PIRSR037847-1"/>
    </source>
</evidence>
<keyword evidence="1" id="KW-0533">Nickel</keyword>
<comment type="caution">
    <text evidence="5">The sequence shown here is derived from an EMBL/GenBank/DDBJ whole genome shotgun (WGS) entry which is preliminary data.</text>
</comment>
<feature type="domain" description="3H" evidence="2">
    <location>
        <begin position="71"/>
        <end position="167"/>
    </location>
</feature>
<accession>A0AAN4UCU4</accession>
<dbReference type="EMBL" id="BKBQ01000033">
    <property type="protein sequence ID" value="GEQ55094.1"/>
    <property type="molecule type" value="Genomic_DNA"/>
</dbReference>
<dbReference type="PANTHER" id="PTHR40068:SF1">
    <property type="entry name" value="TRANSCRIPTION REPRESSOR NIAR-RELATED"/>
    <property type="match status" value="1"/>
</dbReference>
<sequence>MDGQKRRKALLDLLQQSSEAISANQFAQKFGVSRQIIVGDIALLRAAGEEIIASAKGYRMAYDQKGYLAKVVVQHTKEQTRQELEAIVSLGGEIIDVIIEHDLYGEIVGNLYIKDQSDVEAFMQNYEASQANFLLQLTNGIHLHTIAAPDQETFETIKQALAKQGILYSS</sequence>
<dbReference type="InterPro" id="IPR013196">
    <property type="entry name" value="HTH_11"/>
</dbReference>
<dbReference type="RefSeq" id="WP_124006292.1">
    <property type="nucleotide sequence ID" value="NZ_BJYN01000037.1"/>
</dbReference>
<evidence type="ECO:0000313" key="7">
    <source>
        <dbReference type="Proteomes" id="UP000886607"/>
    </source>
</evidence>
<dbReference type="Gene3D" id="1.10.10.10">
    <property type="entry name" value="Winged helix-like DNA-binding domain superfamily/Winged helix DNA-binding domain"/>
    <property type="match status" value="1"/>
</dbReference>
<proteinExistence type="predicted"/>
<dbReference type="SUPFAM" id="SSF75500">
    <property type="entry name" value="Putative transcriptional regulator TM1602, C-terminal domain"/>
    <property type="match status" value="1"/>
</dbReference>
<feature type="binding site" evidence="1">
    <location>
        <position position="83"/>
    </location>
    <ligand>
        <name>Ni(2+)</name>
        <dbReference type="ChEBI" id="CHEBI:49786"/>
    </ligand>
</feature>
<evidence type="ECO:0000313" key="6">
    <source>
        <dbReference type="Proteomes" id="UP000886597"/>
    </source>
</evidence>
<keyword evidence="7" id="KW-1185">Reference proteome</keyword>
<dbReference type="Proteomes" id="UP000886607">
    <property type="component" value="Unassembled WGS sequence"/>
</dbReference>
<dbReference type="InterPro" id="IPR035922">
    <property type="entry name" value="3H_dom_sf"/>
</dbReference>
<evidence type="ECO:0000259" key="3">
    <source>
        <dbReference type="Pfam" id="PF08279"/>
    </source>
</evidence>
<reference evidence="5" key="1">
    <citation type="submission" date="2019-08" db="EMBL/GenBank/DDBJ databases">
        <authorList>
            <person name="Ishikawa M."/>
            <person name="Suzuki T."/>
            <person name="Matsutani M."/>
        </authorList>
    </citation>
    <scope>NUCLEOTIDE SEQUENCE</scope>
    <source>
        <strain evidence="5">7C1</strain>
        <strain evidence="4">8C4</strain>
    </source>
</reference>
<dbReference type="InterPro" id="IPR036388">
    <property type="entry name" value="WH-like_DNA-bd_sf"/>
</dbReference>
<feature type="binding site" evidence="1">
    <location>
        <position position="142"/>
    </location>
    <ligand>
        <name>Ni(2+)</name>
        <dbReference type="ChEBI" id="CHEBI:49786"/>
    </ligand>
</feature>
<dbReference type="EMBL" id="BKBO01000033">
    <property type="protein sequence ID" value="GEQ50076.1"/>
    <property type="molecule type" value="Genomic_DNA"/>
</dbReference>
<keyword evidence="5" id="KW-0238">DNA-binding</keyword>
<dbReference type="Gene3D" id="3.30.1340.20">
    <property type="entry name" value="3H domain"/>
    <property type="match status" value="1"/>
</dbReference>
<dbReference type="Proteomes" id="UP000886597">
    <property type="component" value="Unassembled WGS sequence"/>
</dbReference>
<dbReference type="Pfam" id="PF08279">
    <property type="entry name" value="HTH_11"/>
    <property type="match status" value="1"/>
</dbReference>
<keyword evidence="1" id="KW-0479">Metal-binding</keyword>
<evidence type="ECO:0000259" key="2">
    <source>
        <dbReference type="Pfam" id="PF02829"/>
    </source>
</evidence>
<dbReference type="InterPro" id="IPR004173">
    <property type="entry name" value="3H_domain"/>
</dbReference>